<evidence type="ECO:0000259" key="1">
    <source>
        <dbReference type="SMART" id="SM00871"/>
    </source>
</evidence>
<dbReference type="InterPro" id="IPR011256">
    <property type="entry name" value="Reg_factor_effector_dom_sf"/>
</dbReference>
<sequence length="166" mass="18586">MTNEPTVETREERPYAAIPITAPLREWDRVNALVPEVYTWLRDRGVPPAGPLFYRYWTVDPRGDISLEVGVPVGAPVTGDGRVIAGVIPGGRYATLLHAGHPDRLLESLTALEKWGPAQGLRWDNRHEDGHEVWGGRFEFYLSDPAVQPDMDKWSIEIAYRLAGDA</sequence>
<gene>
    <name evidence="2" type="ORF">BJ981_006543</name>
</gene>
<keyword evidence="3" id="KW-1185">Reference proteome</keyword>
<feature type="domain" description="AraC effector-binding" evidence="1">
    <location>
        <begin position="3"/>
        <end position="163"/>
    </location>
</feature>
<dbReference type="Gene3D" id="3.20.80.10">
    <property type="entry name" value="Regulatory factor, effector binding domain"/>
    <property type="match status" value="1"/>
</dbReference>
<dbReference type="RefSeq" id="WP_184617172.1">
    <property type="nucleotide sequence ID" value="NZ_BOOS01000052.1"/>
</dbReference>
<dbReference type="Proteomes" id="UP000588112">
    <property type="component" value="Unassembled WGS sequence"/>
</dbReference>
<dbReference type="EMBL" id="JACHBR010000002">
    <property type="protein sequence ID" value="MBB5630779.1"/>
    <property type="molecule type" value="Genomic_DNA"/>
</dbReference>
<name>A0A7W8ZB53_9ACTN</name>
<dbReference type="InterPro" id="IPR010499">
    <property type="entry name" value="AraC_E-bd"/>
</dbReference>
<dbReference type="SMART" id="SM00871">
    <property type="entry name" value="AraC_E_bind"/>
    <property type="match status" value="1"/>
</dbReference>
<dbReference type="AlphaFoldDB" id="A0A7W8ZB53"/>
<dbReference type="InterPro" id="IPR029442">
    <property type="entry name" value="GyrI-like"/>
</dbReference>
<evidence type="ECO:0000313" key="2">
    <source>
        <dbReference type="EMBL" id="MBB5630779.1"/>
    </source>
</evidence>
<dbReference type="SUPFAM" id="SSF55136">
    <property type="entry name" value="Probable bacterial effector-binding domain"/>
    <property type="match status" value="1"/>
</dbReference>
<comment type="caution">
    <text evidence="2">The sequence shown here is derived from an EMBL/GenBank/DDBJ whole genome shotgun (WGS) entry which is preliminary data.</text>
</comment>
<reference evidence="2 3" key="1">
    <citation type="submission" date="2020-08" db="EMBL/GenBank/DDBJ databases">
        <title>Sequencing the genomes of 1000 actinobacteria strains.</title>
        <authorList>
            <person name="Klenk H.-P."/>
        </authorList>
    </citation>
    <scope>NUCLEOTIDE SEQUENCE [LARGE SCALE GENOMIC DNA]</scope>
    <source>
        <strain evidence="2 3">DSM 45790</strain>
    </source>
</reference>
<dbReference type="Pfam" id="PF06445">
    <property type="entry name" value="GyrI-like"/>
    <property type="match status" value="1"/>
</dbReference>
<protein>
    <submittedName>
        <fullName evidence="2">Effector-binding domain-containing protein</fullName>
    </submittedName>
</protein>
<organism evidence="2 3">
    <name type="scientific">Sphaerisporangium krabiense</name>
    <dbReference type="NCBI Taxonomy" id="763782"/>
    <lineage>
        <taxon>Bacteria</taxon>
        <taxon>Bacillati</taxon>
        <taxon>Actinomycetota</taxon>
        <taxon>Actinomycetes</taxon>
        <taxon>Streptosporangiales</taxon>
        <taxon>Streptosporangiaceae</taxon>
        <taxon>Sphaerisporangium</taxon>
    </lineage>
</organism>
<accession>A0A7W8ZB53</accession>
<proteinExistence type="predicted"/>
<evidence type="ECO:0000313" key="3">
    <source>
        <dbReference type="Proteomes" id="UP000588112"/>
    </source>
</evidence>